<proteinExistence type="predicted"/>
<name>A0A812D0P0_ACAPH</name>
<feature type="domain" description="Calponin-homology (CH)" evidence="2">
    <location>
        <begin position="9"/>
        <end position="120"/>
    </location>
</feature>
<dbReference type="InterPro" id="IPR001715">
    <property type="entry name" value="CH_dom"/>
</dbReference>
<dbReference type="SUPFAM" id="SSF47576">
    <property type="entry name" value="Calponin-homology domain, CH-domain"/>
    <property type="match status" value="1"/>
</dbReference>
<evidence type="ECO:0000313" key="3">
    <source>
        <dbReference type="EMBL" id="CAE1283906.1"/>
    </source>
</evidence>
<keyword evidence="4" id="KW-1185">Reference proteome</keyword>
<dbReference type="Gene3D" id="1.10.418.10">
    <property type="entry name" value="Calponin-like domain"/>
    <property type="match status" value="1"/>
</dbReference>
<dbReference type="EMBL" id="CAHIKZ030002264">
    <property type="protein sequence ID" value="CAE1283906.1"/>
    <property type="molecule type" value="Genomic_DNA"/>
</dbReference>
<accession>A0A812D0P0</accession>
<dbReference type="PANTHER" id="PTHR10623">
    <property type="entry name" value="MICROTUBULE-ASSOCIATED PROTEIN RP/EB FAMILY MEMBER"/>
    <property type="match status" value="1"/>
</dbReference>
<evidence type="ECO:0000256" key="1">
    <source>
        <dbReference type="SAM" id="MobiDB-lite"/>
    </source>
</evidence>
<dbReference type="OrthoDB" id="6086293at2759"/>
<feature type="region of interest" description="Disordered" evidence="1">
    <location>
        <begin position="127"/>
        <end position="168"/>
    </location>
</feature>
<protein>
    <recommendedName>
        <fullName evidence="2">Calponin-homology (CH) domain-containing protein</fullName>
    </recommendedName>
</protein>
<organism evidence="3 4">
    <name type="scientific">Acanthosepion pharaonis</name>
    <name type="common">Pharaoh cuttlefish</name>
    <name type="synonym">Sepia pharaonis</name>
    <dbReference type="NCBI Taxonomy" id="158019"/>
    <lineage>
        <taxon>Eukaryota</taxon>
        <taxon>Metazoa</taxon>
        <taxon>Spiralia</taxon>
        <taxon>Lophotrochozoa</taxon>
        <taxon>Mollusca</taxon>
        <taxon>Cephalopoda</taxon>
        <taxon>Coleoidea</taxon>
        <taxon>Decapodiformes</taxon>
        <taxon>Sepiida</taxon>
        <taxon>Sepiina</taxon>
        <taxon>Sepiidae</taxon>
        <taxon>Acanthosepion</taxon>
    </lineage>
</organism>
<dbReference type="InterPro" id="IPR036872">
    <property type="entry name" value="CH_dom_sf"/>
</dbReference>
<sequence length="302" mass="35033">MAATRKISTTSLRNIRDLSKGETIEFLRKHINPNLKCIEDLGTGVDLCLAMNQLFPNSFDLHKLKKGSHLSENDKRNNFNLLREAFKTSGINKNFPSEVMMQQNFQSNFYFAQWFVRFFEANQKRGDKDNNNVKSKVPTKSRKNIQGGARLMPKESTPRSPKSENRSSEILTPTVVLTKAIHRKPVLYRSLAYGKFNYSLPVEIICKEQTTQTEESLSLEDRVERLVETQRQLQRIGMEQIECIQNLQKDNENLAESLEHTNLQKSYFHKKLDQIEEICEDCPTESLRISLKRVLYEEGLPM</sequence>
<gene>
    <name evidence="3" type="ORF">SPHA_44328</name>
</gene>
<dbReference type="Pfam" id="PF00307">
    <property type="entry name" value="CH"/>
    <property type="match status" value="1"/>
</dbReference>
<dbReference type="PROSITE" id="PS50021">
    <property type="entry name" value="CH"/>
    <property type="match status" value="1"/>
</dbReference>
<dbReference type="Proteomes" id="UP000597762">
    <property type="component" value="Unassembled WGS sequence"/>
</dbReference>
<reference evidence="3" key="1">
    <citation type="submission" date="2021-01" db="EMBL/GenBank/DDBJ databases">
        <authorList>
            <person name="Li R."/>
            <person name="Bekaert M."/>
        </authorList>
    </citation>
    <scope>NUCLEOTIDE SEQUENCE</scope>
    <source>
        <strain evidence="3">Farmed</strain>
    </source>
</reference>
<comment type="caution">
    <text evidence="3">The sequence shown here is derived from an EMBL/GenBank/DDBJ whole genome shotgun (WGS) entry which is preliminary data.</text>
</comment>
<dbReference type="GO" id="GO:0008017">
    <property type="term" value="F:microtubule binding"/>
    <property type="evidence" value="ECO:0007669"/>
    <property type="project" value="InterPro"/>
</dbReference>
<dbReference type="InterPro" id="IPR027328">
    <property type="entry name" value="MAPRE"/>
</dbReference>
<evidence type="ECO:0000259" key="2">
    <source>
        <dbReference type="PROSITE" id="PS50021"/>
    </source>
</evidence>
<dbReference type="AlphaFoldDB" id="A0A812D0P0"/>
<feature type="compositionally biased region" description="Basic and acidic residues" evidence="1">
    <location>
        <begin position="152"/>
        <end position="167"/>
    </location>
</feature>
<evidence type="ECO:0000313" key="4">
    <source>
        <dbReference type="Proteomes" id="UP000597762"/>
    </source>
</evidence>